<dbReference type="GO" id="GO:0051213">
    <property type="term" value="F:dioxygenase activity"/>
    <property type="evidence" value="ECO:0007669"/>
    <property type="project" value="UniProtKB-KW"/>
</dbReference>
<dbReference type="Proteomes" id="UP000673197">
    <property type="component" value="Unassembled WGS sequence"/>
</dbReference>
<keyword evidence="4" id="KW-1185">Reference proteome</keyword>
<dbReference type="InterPro" id="IPR003819">
    <property type="entry name" value="TauD/TfdA-like"/>
</dbReference>
<dbReference type="SUPFAM" id="SSF51197">
    <property type="entry name" value="Clavaminate synthase-like"/>
    <property type="match status" value="1"/>
</dbReference>
<dbReference type="InterPro" id="IPR042098">
    <property type="entry name" value="TauD-like_sf"/>
</dbReference>
<name>A0ABS4C0F1_9PSED</name>
<dbReference type="Gene3D" id="3.60.130.10">
    <property type="entry name" value="Clavaminate synthase-like"/>
    <property type="match status" value="1"/>
</dbReference>
<gene>
    <name evidence="3" type="ORF">JTJ32_00425</name>
</gene>
<accession>A0ABS4C0F1</accession>
<keyword evidence="3" id="KW-0223">Dioxygenase</keyword>
<dbReference type="EMBL" id="JAFFZW010000001">
    <property type="protein sequence ID" value="MBP0943801.1"/>
    <property type="molecule type" value="Genomic_DNA"/>
</dbReference>
<keyword evidence="1" id="KW-0560">Oxidoreductase</keyword>
<evidence type="ECO:0000313" key="4">
    <source>
        <dbReference type="Proteomes" id="UP000673197"/>
    </source>
</evidence>
<dbReference type="Pfam" id="PF02668">
    <property type="entry name" value="TauD"/>
    <property type="match status" value="1"/>
</dbReference>
<protein>
    <submittedName>
        <fullName evidence="3">TauD/TfdA family dioxygenase</fullName>
    </submittedName>
</protein>
<sequence>MPTLILSSELRALIKKGLEVHEGTSVTHPPLNEQPGLFNFFDAVKKILHQEKHVHIRGIPVLSNEGWRAFTSCFGLFYGVVERTDIKIDCHYSACSINPLTLHNDDAIDEVRQPRYGFIQVTNEDPLHPVANGIVVVRELVQQLRYEAPELLKMLLSHPVPMFSHGVNYEEKDGESIIINSPILYKSSSGEYQIRFDHDRIRRYYQEMKKKQPFEEGKMIYDFLQAAQKIKQKITLSHSDLLVHDNLCTLHDRDACNIELYSDGTRNTRHISVSFARAQDGNP</sequence>
<dbReference type="RefSeq" id="WP_210040369.1">
    <property type="nucleotide sequence ID" value="NZ_JAFFZW010000001.1"/>
</dbReference>
<organism evidence="3 4">
    <name type="scientific">Pseudomonas alliivorans</name>
    <dbReference type="NCBI Taxonomy" id="2810613"/>
    <lineage>
        <taxon>Bacteria</taxon>
        <taxon>Pseudomonadati</taxon>
        <taxon>Pseudomonadota</taxon>
        <taxon>Gammaproteobacteria</taxon>
        <taxon>Pseudomonadales</taxon>
        <taxon>Pseudomonadaceae</taxon>
        <taxon>Pseudomonas</taxon>
    </lineage>
</organism>
<comment type="caution">
    <text evidence="3">The sequence shown here is derived from an EMBL/GenBank/DDBJ whole genome shotgun (WGS) entry which is preliminary data.</text>
</comment>
<evidence type="ECO:0000259" key="2">
    <source>
        <dbReference type="Pfam" id="PF02668"/>
    </source>
</evidence>
<proteinExistence type="predicted"/>
<feature type="domain" description="TauD/TfdA-like" evidence="2">
    <location>
        <begin position="41"/>
        <end position="256"/>
    </location>
</feature>
<reference evidence="3 4" key="1">
    <citation type="journal article" date="2022" name="Syst. Appl. Microbiol.">
        <title>Pseudomonas alliivorans sp. nov., a plant-pathogenic bacterium isolated from onion foliage in Georgia, USA.</title>
        <authorList>
            <person name="Zhao M."/>
            <person name="Tyson C."/>
            <person name="Chen H.C."/>
            <person name="Paudel S."/>
            <person name="Gitaitis R."/>
            <person name="Kvitko B."/>
            <person name="Dutta B."/>
        </authorList>
    </citation>
    <scope>NUCLEOTIDE SEQUENCE [LARGE SCALE GENOMIC DNA]</scope>
    <source>
        <strain evidence="3 4">20GA0068</strain>
    </source>
</reference>
<evidence type="ECO:0000313" key="3">
    <source>
        <dbReference type="EMBL" id="MBP0943801.1"/>
    </source>
</evidence>
<evidence type="ECO:0000256" key="1">
    <source>
        <dbReference type="ARBA" id="ARBA00023002"/>
    </source>
</evidence>